<feature type="compositionally biased region" description="Low complexity" evidence="7">
    <location>
        <begin position="1157"/>
        <end position="1186"/>
    </location>
</feature>
<feature type="region of interest" description="Disordered" evidence="7">
    <location>
        <begin position="513"/>
        <end position="548"/>
    </location>
</feature>
<dbReference type="FunFam" id="3.90.190.10:FF:000006">
    <property type="entry name" value="Dual specificity protein phosphatase CDC14B"/>
    <property type="match status" value="1"/>
</dbReference>
<dbReference type="Pfam" id="PF00782">
    <property type="entry name" value="DSPc"/>
    <property type="match status" value="1"/>
</dbReference>
<dbReference type="PROSITE" id="PS50054">
    <property type="entry name" value="TYR_PHOSPHATASE_DUAL"/>
    <property type="match status" value="1"/>
</dbReference>
<protein>
    <recommendedName>
        <fullName evidence="2">protein-tyrosine-phosphatase</fullName>
        <ecNumber evidence="2">3.1.3.48</ecNumber>
    </recommendedName>
</protein>
<dbReference type="PROSITE" id="PS00383">
    <property type="entry name" value="TYR_PHOSPHATASE_1"/>
    <property type="match status" value="1"/>
</dbReference>
<organism evidence="10 11">
    <name type="scientific">Stomoxys calcitrans</name>
    <name type="common">Stable fly</name>
    <name type="synonym">Conops calcitrans</name>
    <dbReference type="NCBI Taxonomy" id="35570"/>
    <lineage>
        <taxon>Eukaryota</taxon>
        <taxon>Metazoa</taxon>
        <taxon>Ecdysozoa</taxon>
        <taxon>Arthropoda</taxon>
        <taxon>Hexapoda</taxon>
        <taxon>Insecta</taxon>
        <taxon>Pterygota</taxon>
        <taxon>Neoptera</taxon>
        <taxon>Endopterygota</taxon>
        <taxon>Diptera</taxon>
        <taxon>Brachycera</taxon>
        <taxon>Muscomorpha</taxon>
        <taxon>Muscoidea</taxon>
        <taxon>Muscidae</taxon>
        <taxon>Stomoxys</taxon>
    </lineage>
</organism>
<feature type="compositionally biased region" description="Acidic residues" evidence="7">
    <location>
        <begin position="449"/>
        <end position="460"/>
    </location>
</feature>
<dbReference type="STRING" id="35570.A0A1I8PRV3"/>
<feature type="region of interest" description="Disordered" evidence="7">
    <location>
        <begin position="684"/>
        <end position="731"/>
    </location>
</feature>
<evidence type="ECO:0000256" key="3">
    <source>
        <dbReference type="ARBA" id="ARBA00022618"/>
    </source>
</evidence>
<feature type="compositionally biased region" description="Low complexity" evidence="7">
    <location>
        <begin position="1104"/>
        <end position="1117"/>
    </location>
</feature>
<feature type="compositionally biased region" description="Low complexity" evidence="7">
    <location>
        <begin position="1209"/>
        <end position="1221"/>
    </location>
</feature>
<feature type="domain" description="Tyrosine-protein phosphatase" evidence="8">
    <location>
        <begin position="183"/>
        <end position="341"/>
    </location>
</feature>
<proteinExistence type="inferred from homology"/>
<gene>
    <name evidence="10" type="primary">106089753</name>
</gene>
<dbReference type="InterPro" id="IPR003595">
    <property type="entry name" value="Tyr_Pase_cat"/>
</dbReference>
<dbReference type="AlphaFoldDB" id="A0A1I8PRV3"/>
<dbReference type="InterPro" id="IPR016130">
    <property type="entry name" value="Tyr_Pase_AS"/>
</dbReference>
<feature type="compositionally biased region" description="Low complexity" evidence="7">
    <location>
        <begin position="966"/>
        <end position="1016"/>
    </location>
</feature>
<feature type="compositionally biased region" description="Low complexity" evidence="7">
    <location>
        <begin position="527"/>
        <end position="539"/>
    </location>
</feature>
<evidence type="ECO:0000259" key="8">
    <source>
        <dbReference type="PROSITE" id="PS50054"/>
    </source>
</evidence>
<dbReference type="InterPro" id="IPR044506">
    <property type="entry name" value="CDC14_C"/>
</dbReference>
<feature type="domain" description="Tyrosine specific protein phosphatases" evidence="9">
    <location>
        <begin position="266"/>
        <end position="328"/>
    </location>
</feature>
<evidence type="ECO:0000256" key="4">
    <source>
        <dbReference type="ARBA" id="ARBA00022801"/>
    </source>
</evidence>
<dbReference type="InterPro" id="IPR029021">
    <property type="entry name" value="Prot-tyrosine_phosphatase-like"/>
</dbReference>
<evidence type="ECO:0000256" key="7">
    <source>
        <dbReference type="SAM" id="MobiDB-lite"/>
    </source>
</evidence>
<accession>A0A1I8PRV3</accession>
<dbReference type="OrthoDB" id="266663at2759"/>
<dbReference type="EnsemblMetazoa" id="SCAU010537-RC">
    <property type="protein sequence ID" value="SCAU010537-PC"/>
    <property type="gene ID" value="SCAU010537"/>
</dbReference>
<dbReference type="InterPro" id="IPR050561">
    <property type="entry name" value="PTP"/>
</dbReference>
<evidence type="ECO:0000259" key="9">
    <source>
        <dbReference type="PROSITE" id="PS50056"/>
    </source>
</evidence>
<dbReference type="SUPFAM" id="SSF52799">
    <property type="entry name" value="(Phosphotyrosine protein) phosphatases II"/>
    <property type="match status" value="2"/>
</dbReference>
<dbReference type="GO" id="GO:0004725">
    <property type="term" value="F:protein tyrosine phosphatase activity"/>
    <property type="evidence" value="ECO:0007669"/>
    <property type="project" value="UniProtKB-EC"/>
</dbReference>
<keyword evidence="4" id="KW-0378">Hydrolase</keyword>
<dbReference type="Pfam" id="PF14671">
    <property type="entry name" value="DSPn"/>
    <property type="match status" value="1"/>
</dbReference>
<evidence type="ECO:0000313" key="11">
    <source>
        <dbReference type="Proteomes" id="UP000095300"/>
    </source>
</evidence>
<comment type="similarity">
    <text evidence="1">Belongs to the protein-tyrosine phosphatase family. Non-receptor class CDC14 subfamily.</text>
</comment>
<evidence type="ECO:0000313" key="10">
    <source>
        <dbReference type="EnsemblMetazoa" id="SCAU010537-PC"/>
    </source>
</evidence>
<feature type="compositionally biased region" description="Low complexity" evidence="7">
    <location>
        <begin position="1031"/>
        <end position="1056"/>
    </location>
</feature>
<keyword evidence="6" id="KW-0131">Cell cycle</keyword>
<dbReference type="VEuPathDB" id="VectorBase:SCAU010537"/>
<keyword evidence="3" id="KW-0132">Cell division</keyword>
<feature type="region of interest" description="Disordered" evidence="7">
    <location>
        <begin position="966"/>
        <end position="1271"/>
    </location>
</feature>
<feature type="compositionally biased region" description="Polar residues" evidence="7">
    <location>
        <begin position="405"/>
        <end position="421"/>
    </location>
</feature>
<reference evidence="10" key="2">
    <citation type="submission" date="2020-05" db="UniProtKB">
        <authorList>
            <consortium name="EnsemblMetazoa"/>
        </authorList>
    </citation>
    <scope>IDENTIFICATION</scope>
    <source>
        <strain evidence="10">USDA</strain>
    </source>
</reference>
<dbReference type="KEGG" id="scac:106089753"/>
<sequence>MLDDDNNDLLASASEIQRNRLYFVAFKKAFKPKNTATTHYFSIDDDFIYENFYNDFGPLNICMLYRYCQKLNAKLNNKTLANKKIVHYTSMNPAKRVNAAYLIGAFSIIYLNKAPEEAYRPLVMGEIPAYTRFCDASYGPSGYKISLIDCLNAVSKAMKAGFFNFEDFDAEEYEYYERVENGDFNWIVPQKFIAFCGPHQKSKTLPNGYPCHSPETYFEYFRSNNVTTIIRLNAKVYHASSFENAGFDHKDLFFIDGSTPSDLILKKFLQICETTKGAIAVHCKAGLGRTGSLIGAYIMKHYNFSALEAIAWLRLCRPGSVIGHQQQWMEDKQSWLWSEGERLRKRTGAHTPVHKYGIYSLLYKSCPLTAGQLLVNENNTELLMTRVKGISQKVDTMHLHEDQTDSNQLDSLDSYENGNKPTTTTTTPRSRILMSKDGAITPPTSASDNDNDVTETEEDSTTSNINSTFILSRRRKSPNLVGGHNKTMLATKEAVKYGMSPLGAVILSSMRRTPPINNNEPSATMLNTSTNSSQSTGSSAPLYSEKKLKKPSTYEPAVALQRPTIASSVKMAQVALEKKNAQTQGDKLNQIKAMRRQHNSRSGGANVETDNPLRHTRARSQPFRNNNNIVNMLPTNSAPTTGGQFLPLGGLVKTTNDNCVVATTAAVTTTATTNNLLNNNNNNINNNNHCSNNNNNNANNNNNNIINSSSSVGQTSNTTGTNTITSTTTATGLNNSTITTRARSLAIYSKRMGLMHLRKAEQQQIAHNVTAVHNNNSNNNNNNNNTTVMSQLNPSVAAPTLSSLSKQTKTYQNTLISSATSSGGVESKIPIVRATAALIDLNGATLTGGMAGSCATIPPSRSSNRLSSCGGGSGLTSTHHMTLRGRSRIRYHNRHNEGGGGQAAACTITTARYYRDVSALPQVLGGGSGNGNGNGGGSACAGGLTTRSSSANLDLNSNPVVGPIPCSSSSSSCSTTAANVTSSSSPTGMGGNMNNNNSNSNSNNNNNRGSNTNISSCSKLDERLGPIIGHSKSPPTSSSSTCTATSVSANHSNSSSDAETLKSNTTTNNTNTNNNNNNNNNTNRLSRTSQRSLGAASSSHIPACSSPYGSSSSPSPCSGGGGGGGGGYIKRNKRSLSSTRIEKDKCDEYNNKLLRKTNNQQTSNNNNNNVSSSATPSVTTSSHNTTTGGGGSFRSRYLRHTTSGHLVESSTASSTSSASTSGIPTPTGQGLYMPRGSGKYGSGVMSSERDAQQQQQQQQRLSLKLRKKISY</sequence>
<feature type="compositionally biased region" description="Basic and acidic residues" evidence="7">
    <location>
        <begin position="1140"/>
        <end position="1150"/>
    </location>
</feature>
<feature type="compositionally biased region" description="Low complexity" evidence="7">
    <location>
        <begin position="1064"/>
        <end position="1083"/>
    </location>
</feature>
<evidence type="ECO:0000256" key="1">
    <source>
        <dbReference type="ARBA" id="ARBA00007315"/>
    </source>
</evidence>
<evidence type="ECO:0000256" key="6">
    <source>
        <dbReference type="ARBA" id="ARBA00023306"/>
    </source>
</evidence>
<dbReference type="GO" id="GO:0051301">
    <property type="term" value="P:cell division"/>
    <property type="evidence" value="ECO:0007669"/>
    <property type="project" value="UniProtKB-KW"/>
</dbReference>
<evidence type="ECO:0000256" key="5">
    <source>
        <dbReference type="ARBA" id="ARBA00022912"/>
    </source>
</evidence>
<name>A0A1I8PRV3_STOCA</name>
<dbReference type="PANTHER" id="PTHR23339">
    <property type="entry name" value="TYROSINE SPECIFIC PROTEIN PHOSPHATASE AND DUAL SPECIFICITY PROTEIN PHOSPHATASE"/>
    <property type="match status" value="1"/>
</dbReference>
<dbReference type="CDD" id="cd17657">
    <property type="entry name" value="CDC14_N"/>
    <property type="match status" value="1"/>
</dbReference>
<dbReference type="SMART" id="SM00404">
    <property type="entry name" value="PTPc_motif"/>
    <property type="match status" value="1"/>
</dbReference>
<dbReference type="EnsemblMetazoa" id="SCAU010537-RB">
    <property type="protein sequence ID" value="SCAU010537-PB"/>
    <property type="gene ID" value="SCAU010537"/>
</dbReference>
<dbReference type="EnsemblMetazoa" id="SCAU010537-RA">
    <property type="protein sequence ID" value="SCAU010537-PA"/>
    <property type="gene ID" value="SCAU010537"/>
</dbReference>
<keyword evidence="11" id="KW-1185">Reference proteome</keyword>
<feature type="compositionally biased region" description="Gly residues" evidence="7">
    <location>
        <begin position="1118"/>
        <end position="1128"/>
    </location>
</feature>
<dbReference type="InterPro" id="IPR000340">
    <property type="entry name" value="Dual-sp_phosphatase_cat-dom"/>
</dbReference>
<feature type="region of interest" description="Disordered" evidence="7">
    <location>
        <begin position="397"/>
        <end position="469"/>
    </location>
</feature>
<dbReference type="EC" id="3.1.3.48" evidence="2"/>
<dbReference type="InterPro" id="IPR020422">
    <property type="entry name" value="TYR_PHOSPHATASE_DUAL_dom"/>
</dbReference>
<dbReference type="PROSITE" id="PS50056">
    <property type="entry name" value="TYR_PHOSPHATASE_2"/>
    <property type="match status" value="1"/>
</dbReference>
<reference evidence="11" key="1">
    <citation type="submission" date="2015-05" db="EMBL/GenBank/DDBJ databases">
        <authorList>
            <person name="Wilson R.K."/>
            <person name="Warren W.C."/>
            <person name="Olafson P."/>
        </authorList>
    </citation>
    <scope>NUCLEOTIDE SEQUENCE [LARGE SCALE GENOMIC DNA]</scope>
    <source>
        <strain evidence="11">USDA</strain>
    </source>
</reference>
<keyword evidence="5" id="KW-0904">Protein phosphatase</keyword>
<dbReference type="Proteomes" id="UP000095300">
    <property type="component" value="Unassembled WGS sequence"/>
</dbReference>
<dbReference type="Gene3D" id="3.90.190.10">
    <property type="entry name" value="Protein tyrosine phosphatase superfamily"/>
    <property type="match status" value="2"/>
</dbReference>
<dbReference type="InterPro" id="IPR029260">
    <property type="entry name" value="DSPn"/>
</dbReference>
<evidence type="ECO:0000256" key="2">
    <source>
        <dbReference type="ARBA" id="ARBA00013064"/>
    </source>
</evidence>
<feature type="compositionally biased region" description="Polar residues" evidence="7">
    <location>
        <begin position="515"/>
        <end position="526"/>
    </location>
</feature>
<dbReference type="InterPro" id="IPR000387">
    <property type="entry name" value="Tyr_Pase_dom"/>
</dbReference>
<dbReference type="SMART" id="SM00195">
    <property type="entry name" value="DSPc"/>
    <property type="match status" value="1"/>
</dbReference>
<dbReference type="CDD" id="cd14499">
    <property type="entry name" value="CDC14_C"/>
    <property type="match status" value="1"/>
</dbReference>
<feature type="compositionally biased region" description="Polar residues" evidence="7">
    <location>
        <begin position="1084"/>
        <end position="1100"/>
    </location>
</feature>